<evidence type="ECO:0000313" key="4">
    <source>
        <dbReference type="Proteomes" id="UP000006039"/>
    </source>
</evidence>
<dbReference type="Proteomes" id="UP000006039">
    <property type="component" value="Unassembled WGS sequence"/>
</dbReference>
<organism evidence="2">
    <name type="scientific">Gaeumannomyces tritici (strain R3-111a-1)</name>
    <name type="common">Wheat and barley take-all root rot fungus</name>
    <name type="synonym">Gaeumannomyces graminis var. tritici</name>
    <dbReference type="NCBI Taxonomy" id="644352"/>
    <lineage>
        <taxon>Eukaryota</taxon>
        <taxon>Fungi</taxon>
        <taxon>Dikarya</taxon>
        <taxon>Ascomycota</taxon>
        <taxon>Pezizomycotina</taxon>
        <taxon>Sordariomycetes</taxon>
        <taxon>Sordariomycetidae</taxon>
        <taxon>Magnaporthales</taxon>
        <taxon>Magnaporthaceae</taxon>
        <taxon>Gaeumannomyces</taxon>
    </lineage>
</organism>
<keyword evidence="4" id="KW-1185">Reference proteome</keyword>
<accession>J3PL14</accession>
<protein>
    <submittedName>
        <fullName evidence="2 3">Uncharacterized protein</fullName>
    </submittedName>
</protein>
<evidence type="ECO:0000256" key="1">
    <source>
        <dbReference type="SAM" id="MobiDB-lite"/>
    </source>
</evidence>
<dbReference type="AlphaFoldDB" id="J3PL14"/>
<reference evidence="3" key="5">
    <citation type="submission" date="2018-04" db="UniProtKB">
        <authorList>
            <consortium name="EnsemblFungi"/>
        </authorList>
    </citation>
    <scope>IDENTIFICATION</scope>
    <source>
        <strain evidence="3">R3-111a-1</strain>
    </source>
</reference>
<dbReference type="HOGENOM" id="CLU_2812493_0_0_1"/>
<reference evidence="3" key="4">
    <citation type="journal article" date="2015" name="G3 (Bethesda)">
        <title>Genome sequences of three phytopathogenic species of the Magnaporthaceae family of fungi.</title>
        <authorList>
            <person name="Okagaki L.H."/>
            <person name="Nunes C.C."/>
            <person name="Sailsbery J."/>
            <person name="Clay B."/>
            <person name="Brown D."/>
            <person name="John T."/>
            <person name="Oh Y."/>
            <person name="Young N."/>
            <person name="Fitzgerald M."/>
            <person name="Haas B.J."/>
            <person name="Zeng Q."/>
            <person name="Young S."/>
            <person name="Adiconis X."/>
            <person name="Fan L."/>
            <person name="Levin J.Z."/>
            <person name="Mitchell T.K."/>
            <person name="Okubara P.A."/>
            <person name="Farman M.L."/>
            <person name="Kohn L.M."/>
            <person name="Birren B."/>
            <person name="Ma L.-J."/>
            <person name="Dean R.A."/>
        </authorList>
    </citation>
    <scope>NUCLEOTIDE SEQUENCE</scope>
    <source>
        <strain evidence="3">R3-111a-1</strain>
    </source>
</reference>
<evidence type="ECO:0000313" key="3">
    <source>
        <dbReference type="EnsemblFungi" id="EJT68172"/>
    </source>
</evidence>
<dbReference type="EMBL" id="GL385593">
    <property type="protein sequence ID" value="EJT68172.1"/>
    <property type="molecule type" value="Genomic_DNA"/>
</dbReference>
<feature type="region of interest" description="Disordered" evidence="1">
    <location>
        <begin position="35"/>
        <end position="54"/>
    </location>
</feature>
<gene>
    <name evidence="3" type="primary">20354708</name>
    <name evidence="2" type="ORF">GGTG_14250</name>
</gene>
<sequence>MSPQLSFPVVSPLLSQPPDLDVHLEIHHTSRRIIDGGRATGQGPPSLASPLPPLAAVRLRQEEGCCH</sequence>
<proteinExistence type="predicted"/>
<reference evidence="2" key="3">
    <citation type="submission" date="2010-09" db="EMBL/GenBank/DDBJ databases">
        <title>Annotation of Gaeumannomyces graminis var. tritici R3-111a-1.</title>
        <authorList>
            <consortium name="The Broad Institute Genome Sequencing Platform"/>
            <person name="Ma L.-J."/>
            <person name="Dead R."/>
            <person name="Young S.K."/>
            <person name="Zeng Q."/>
            <person name="Gargeya S."/>
            <person name="Fitzgerald M."/>
            <person name="Haas B."/>
            <person name="Abouelleil A."/>
            <person name="Alvarado L."/>
            <person name="Arachchi H.M."/>
            <person name="Berlin A."/>
            <person name="Brown A."/>
            <person name="Chapman S.B."/>
            <person name="Chen Z."/>
            <person name="Dunbar C."/>
            <person name="Freedman E."/>
            <person name="Gearin G."/>
            <person name="Gellesch M."/>
            <person name="Goldberg J."/>
            <person name="Griggs A."/>
            <person name="Gujja S."/>
            <person name="Heiman D."/>
            <person name="Howarth C."/>
            <person name="Larson L."/>
            <person name="Lui A."/>
            <person name="MacDonald P.J.P."/>
            <person name="Mehta T."/>
            <person name="Montmayeur A."/>
            <person name="Murphy C."/>
            <person name="Neiman D."/>
            <person name="Pearson M."/>
            <person name="Priest M."/>
            <person name="Roberts A."/>
            <person name="Saif S."/>
            <person name="Shea T."/>
            <person name="Shenoy N."/>
            <person name="Sisk P."/>
            <person name="Stolte C."/>
            <person name="Sykes S."/>
            <person name="Yandava C."/>
            <person name="Wortman J."/>
            <person name="Nusbaum C."/>
            <person name="Birren B."/>
        </authorList>
    </citation>
    <scope>NUCLEOTIDE SEQUENCE</scope>
    <source>
        <strain evidence="2">R3-111a-1</strain>
    </source>
</reference>
<dbReference type="GeneID" id="20354708"/>
<dbReference type="RefSeq" id="XP_009230441.1">
    <property type="nucleotide sequence ID" value="XM_009232177.1"/>
</dbReference>
<reference evidence="4" key="1">
    <citation type="submission" date="2010-07" db="EMBL/GenBank/DDBJ databases">
        <title>The genome sequence of Gaeumannomyces graminis var. tritici strain R3-111a-1.</title>
        <authorList>
            <consortium name="The Broad Institute Genome Sequencing Platform"/>
            <person name="Ma L.-J."/>
            <person name="Dead R."/>
            <person name="Young S."/>
            <person name="Zeng Q."/>
            <person name="Koehrsen M."/>
            <person name="Alvarado L."/>
            <person name="Berlin A."/>
            <person name="Chapman S.B."/>
            <person name="Chen Z."/>
            <person name="Freedman E."/>
            <person name="Gellesch M."/>
            <person name="Goldberg J."/>
            <person name="Griggs A."/>
            <person name="Gujja S."/>
            <person name="Heilman E.R."/>
            <person name="Heiman D."/>
            <person name="Hepburn T."/>
            <person name="Howarth C."/>
            <person name="Jen D."/>
            <person name="Larson L."/>
            <person name="Mehta T."/>
            <person name="Neiman D."/>
            <person name="Pearson M."/>
            <person name="Roberts A."/>
            <person name="Saif S."/>
            <person name="Shea T."/>
            <person name="Shenoy N."/>
            <person name="Sisk P."/>
            <person name="Stolte C."/>
            <person name="Sykes S."/>
            <person name="Walk T."/>
            <person name="White J."/>
            <person name="Yandava C."/>
            <person name="Haas B."/>
            <person name="Nusbaum C."/>
            <person name="Birren B."/>
        </authorList>
    </citation>
    <scope>NUCLEOTIDE SEQUENCE [LARGE SCALE GENOMIC DNA]</scope>
    <source>
        <strain evidence="4">R3-111a-1</strain>
    </source>
</reference>
<name>J3PL14_GAET3</name>
<dbReference type="EnsemblFungi" id="EJT68172">
    <property type="protein sequence ID" value="EJT68172"/>
    <property type="gene ID" value="GGTG_14250"/>
</dbReference>
<evidence type="ECO:0000313" key="2">
    <source>
        <dbReference type="EMBL" id="EJT68172.1"/>
    </source>
</evidence>
<reference evidence="2" key="2">
    <citation type="submission" date="2010-07" db="EMBL/GenBank/DDBJ databases">
        <authorList>
            <consortium name="The Broad Institute Genome Sequencing Platform"/>
            <consortium name="Broad Institute Genome Sequencing Center for Infectious Disease"/>
            <person name="Ma L.-J."/>
            <person name="Dead R."/>
            <person name="Young S."/>
            <person name="Zeng Q."/>
            <person name="Koehrsen M."/>
            <person name="Alvarado L."/>
            <person name="Berlin A."/>
            <person name="Chapman S.B."/>
            <person name="Chen Z."/>
            <person name="Freedman E."/>
            <person name="Gellesch M."/>
            <person name="Goldberg J."/>
            <person name="Griggs A."/>
            <person name="Gujja S."/>
            <person name="Heilman E.R."/>
            <person name="Heiman D."/>
            <person name="Hepburn T."/>
            <person name="Howarth C."/>
            <person name="Jen D."/>
            <person name="Larson L."/>
            <person name="Mehta T."/>
            <person name="Neiman D."/>
            <person name="Pearson M."/>
            <person name="Roberts A."/>
            <person name="Saif S."/>
            <person name="Shea T."/>
            <person name="Shenoy N."/>
            <person name="Sisk P."/>
            <person name="Stolte C."/>
            <person name="Sykes S."/>
            <person name="Walk T."/>
            <person name="White J."/>
            <person name="Yandava C."/>
            <person name="Haas B."/>
            <person name="Nusbaum C."/>
            <person name="Birren B."/>
        </authorList>
    </citation>
    <scope>NUCLEOTIDE SEQUENCE</scope>
    <source>
        <strain evidence="2">R3-111a-1</strain>
    </source>
</reference>
<dbReference type="VEuPathDB" id="FungiDB:GGTG_14250"/>